<comment type="subcellular location">
    <subcellularLocation>
        <location evidence="1 7">Cell membrane</location>
        <topology evidence="1 7">Multi-pass membrane protein</topology>
    </subcellularLocation>
</comment>
<dbReference type="GO" id="GO:0055085">
    <property type="term" value="P:transmembrane transport"/>
    <property type="evidence" value="ECO:0007669"/>
    <property type="project" value="InterPro"/>
</dbReference>
<dbReference type="CDD" id="cd06261">
    <property type="entry name" value="TM_PBP2"/>
    <property type="match status" value="1"/>
</dbReference>
<keyword evidence="2 7" id="KW-0813">Transport</keyword>
<dbReference type="PANTHER" id="PTHR43744">
    <property type="entry name" value="ABC TRANSPORTER PERMEASE PROTEIN MG189-RELATED-RELATED"/>
    <property type="match status" value="1"/>
</dbReference>
<dbReference type="SUPFAM" id="SSF161098">
    <property type="entry name" value="MetI-like"/>
    <property type="match status" value="1"/>
</dbReference>
<evidence type="ECO:0000256" key="2">
    <source>
        <dbReference type="ARBA" id="ARBA00022448"/>
    </source>
</evidence>
<organism evidence="9 10">
    <name type="scientific">Paenibacillus psychroresistens</name>
    <dbReference type="NCBI Taxonomy" id="1778678"/>
    <lineage>
        <taxon>Bacteria</taxon>
        <taxon>Bacillati</taxon>
        <taxon>Bacillota</taxon>
        <taxon>Bacilli</taxon>
        <taxon>Bacillales</taxon>
        <taxon>Paenibacillaceae</taxon>
        <taxon>Paenibacillus</taxon>
    </lineage>
</organism>
<proteinExistence type="inferred from homology"/>
<protein>
    <submittedName>
        <fullName evidence="9">Carbohydrate ABC transporter permease</fullName>
    </submittedName>
</protein>
<evidence type="ECO:0000256" key="7">
    <source>
        <dbReference type="RuleBase" id="RU363032"/>
    </source>
</evidence>
<comment type="similarity">
    <text evidence="7">Belongs to the binding-protein-dependent transport system permease family.</text>
</comment>
<evidence type="ECO:0000313" key="10">
    <source>
        <dbReference type="Proteomes" id="UP000426246"/>
    </source>
</evidence>
<dbReference type="Gene3D" id="1.10.3720.10">
    <property type="entry name" value="MetI-like"/>
    <property type="match status" value="1"/>
</dbReference>
<feature type="transmembrane region" description="Helical" evidence="7">
    <location>
        <begin position="106"/>
        <end position="126"/>
    </location>
</feature>
<keyword evidence="5 7" id="KW-1133">Transmembrane helix</keyword>
<dbReference type="RefSeq" id="WP_155704573.1">
    <property type="nucleotide sequence ID" value="NZ_CP034235.1"/>
</dbReference>
<sequence>MKISLRITLLKEFSGWLLSLIVLIPVYLAVMTSLKSNLEASKFNLQLPKVFMWHNYAQVIEEGSLIRYFFNSMIISTGTTVLCLIVSALAAFVLARNTHGMNNAIYNYFLVGLIAPINIVSTIKVMQTLHIMNSTQGIIILYTALSIPFSIFLYYGFIKGVPRELDEAGIIDGCNGFQLFAKVIFPLLKPVTITVAIINFLNSWNDFILPLYLLNRSSQRTMVMGVYYFYGTFISNWNLVFAVIVLAILPIMIVYILGQKYIISGMTAGAVKG</sequence>
<dbReference type="Pfam" id="PF00528">
    <property type="entry name" value="BPD_transp_1"/>
    <property type="match status" value="1"/>
</dbReference>
<keyword evidence="10" id="KW-1185">Reference proteome</keyword>
<keyword evidence="3" id="KW-1003">Cell membrane</keyword>
<feature type="transmembrane region" description="Helical" evidence="7">
    <location>
        <begin position="138"/>
        <end position="158"/>
    </location>
</feature>
<keyword evidence="6 7" id="KW-0472">Membrane</keyword>
<dbReference type="PROSITE" id="PS50928">
    <property type="entry name" value="ABC_TM1"/>
    <property type="match status" value="1"/>
</dbReference>
<feature type="transmembrane region" description="Helical" evidence="7">
    <location>
        <begin position="179"/>
        <end position="201"/>
    </location>
</feature>
<dbReference type="GO" id="GO:0005886">
    <property type="term" value="C:plasma membrane"/>
    <property type="evidence" value="ECO:0007669"/>
    <property type="project" value="UniProtKB-SubCell"/>
</dbReference>
<feature type="domain" description="ABC transmembrane type-1" evidence="8">
    <location>
        <begin position="69"/>
        <end position="258"/>
    </location>
</feature>
<evidence type="ECO:0000256" key="5">
    <source>
        <dbReference type="ARBA" id="ARBA00022989"/>
    </source>
</evidence>
<feature type="transmembrane region" description="Helical" evidence="7">
    <location>
        <begin position="237"/>
        <end position="257"/>
    </location>
</feature>
<accession>A0A6B8RU87</accession>
<evidence type="ECO:0000313" key="9">
    <source>
        <dbReference type="EMBL" id="QGQ99409.1"/>
    </source>
</evidence>
<evidence type="ECO:0000256" key="3">
    <source>
        <dbReference type="ARBA" id="ARBA00022475"/>
    </source>
</evidence>
<dbReference type="PANTHER" id="PTHR43744:SF8">
    <property type="entry name" value="SN-GLYCEROL-3-PHOSPHATE TRANSPORT SYSTEM PERMEASE PROTEIN UGPE"/>
    <property type="match status" value="1"/>
</dbReference>
<dbReference type="Proteomes" id="UP000426246">
    <property type="component" value="Chromosome"/>
</dbReference>
<evidence type="ECO:0000256" key="4">
    <source>
        <dbReference type="ARBA" id="ARBA00022692"/>
    </source>
</evidence>
<name>A0A6B8RU87_9BACL</name>
<keyword evidence="4 7" id="KW-0812">Transmembrane</keyword>
<feature type="transmembrane region" description="Helical" evidence="7">
    <location>
        <begin position="12"/>
        <end position="30"/>
    </location>
</feature>
<dbReference type="InterPro" id="IPR000515">
    <property type="entry name" value="MetI-like"/>
</dbReference>
<dbReference type="InterPro" id="IPR035906">
    <property type="entry name" value="MetI-like_sf"/>
</dbReference>
<dbReference type="OrthoDB" id="153186at2"/>
<reference evidence="10" key="1">
    <citation type="submission" date="2018-11" db="EMBL/GenBank/DDBJ databases">
        <title>Complete genome sequence of Paenibacillus sp. ML311-T8.</title>
        <authorList>
            <person name="Nam Y.-D."/>
            <person name="Kang J."/>
            <person name="Chung W.-H."/>
            <person name="Park Y.S."/>
        </authorList>
    </citation>
    <scope>NUCLEOTIDE SEQUENCE [LARGE SCALE GENOMIC DNA]</scope>
    <source>
        <strain evidence="10">ML311-T8</strain>
    </source>
</reference>
<dbReference type="AlphaFoldDB" id="A0A6B8RU87"/>
<evidence type="ECO:0000256" key="6">
    <source>
        <dbReference type="ARBA" id="ARBA00023136"/>
    </source>
</evidence>
<feature type="transmembrane region" description="Helical" evidence="7">
    <location>
        <begin position="73"/>
        <end position="94"/>
    </location>
</feature>
<dbReference type="KEGG" id="ppsc:EHS13_33385"/>
<evidence type="ECO:0000259" key="8">
    <source>
        <dbReference type="PROSITE" id="PS50928"/>
    </source>
</evidence>
<gene>
    <name evidence="9" type="ORF">EHS13_33385</name>
</gene>
<dbReference type="EMBL" id="CP034235">
    <property type="protein sequence ID" value="QGQ99409.1"/>
    <property type="molecule type" value="Genomic_DNA"/>
</dbReference>
<evidence type="ECO:0000256" key="1">
    <source>
        <dbReference type="ARBA" id="ARBA00004651"/>
    </source>
</evidence>